<accession>A0A919L998</accession>
<reference evidence="2" key="2">
    <citation type="submission" date="2020-09" db="EMBL/GenBank/DDBJ databases">
        <authorList>
            <person name="Sun Q."/>
            <person name="Zhou Y."/>
        </authorList>
    </citation>
    <scope>NUCLEOTIDE SEQUENCE</scope>
    <source>
        <strain evidence="2">CGMCC 4.7403</strain>
    </source>
</reference>
<feature type="compositionally biased region" description="Basic and acidic residues" evidence="1">
    <location>
        <begin position="27"/>
        <end position="36"/>
    </location>
</feature>
<comment type="caution">
    <text evidence="2">The sequence shown here is derived from an EMBL/GenBank/DDBJ whole genome shotgun (WGS) entry which is preliminary data.</text>
</comment>
<name>A0A919L998_9ACTN</name>
<dbReference type="EMBL" id="BNAT01000010">
    <property type="protein sequence ID" value="GHH88663.1"/>
    <property type="molecule type" value="Genomic_DNA"/>
</dbReference>
<dbReference type="AlphaFoldDB" id="A0A919L998"/>
<feature type="region of interest" description="Disordered" evidence="1">
    <location>
        <begin position="1"/>
        <end position="86"/>
    </location>
</feature>
<evidence type="ECO:0000313" key="3">
    <source>
        <dbReference type="Proteomes" id="UP000603227"/>
    </source>
</evidence>
<feature type="compositionally biased region" description="Basic residues" evidence="1">
    <location>
        <begin position="59"/>
        <end position="69"/>
    </location>
</feature>
<gene>
    <name evidence="2" type="ORF">GCM10017771_34990</name>
</gene>
<dbReference type="Proteomes" id="UP000603227">
    <property type="component" value="Unassembled WGS sequence"/>
</dbReference>
<organism evidence="2 3">
    <name type="scientific">Streptomyces capitiformicae</name>
    <dbReference type="NCBI Taxonomy" id="2014920"/>
    <lineage>
        <taxon>Bacteria</taxon>
        <taxon>Bacillati</taxon>
        <taxon>Actinomycetota</taxon>
        <taxon>Actinomycetes</taxon>
        <taxon>Kitasatosporales</taxon>
        <taxon>Streptomycetaceae</taxon>
        <taxon>Streptomyces</taxon>
    </lineage>
</organism>
<protein>
    <submittedName>
        <fullName evidence="2">Uncharacterized protein</fullName>
    </submittedName>
</protein>
<sequence>MDRRHPPREAGDGRGGDRRRRAPAAAHDLHAPDKPHVIHASPSIHGTHPKLSRHERTARPRPRPYHRSIHAPYIHQFRDAGTAHNP</sequence>
<evidence type="ECO:0000256" key="1">
    <source>
        <dbReference type="SAM" id="MobiDB-lite"/>
    </source>
</evidence>
<feature type="compositionally biased region" description="Basic and acidic residues" evidence="1">
    <location>
        <begin position="1"/>
        <end position="16"/>
    </location>
</feature>
<keyword evidence="3" id="KW-1185">Reference proteome</keyword>
<reference evidence="2" key="1">
    <citation type="journal article" date="2014" name="Int. J. Syst. Evol. Microbiol.">
        <title>Complete genome sequence of Corynebacterium casei LMG S-19264T (=DSM 44701T), isolated from a smear-ripened cheese.</title>
        <authorList>
            <consortium name="US DOE Joint Genome Institute (JGI-PGF)"/>
            <person name="Walter F."/>
            <person name="Albersmeier A."/>
            <person name="Kalinowski J."/>
            <person name="Ruckert C."/>
        </authorList>
    </citation>
    <scope>NUCLEOTIDE SEQUENCE</scope>
    <source>
        <strain evidence="2">CGMCC 4.7403</strain>
    </source>
</reference>
<proteinExistence type="predicted"/>
<evidence type="ECO:0000313" key="2">
    <source>
        <dbReference type="EMBL" id="GHH88663.1"/>
    </source>
</evidence>